<evidence type="ECO:0000256" key="1">
    <source>
        <dbReference type="ARBA" id="ARBA00022481"/>
    </source>
</evidence>
<comment type="caution">
    <text evidence="3">The sequence shown here is derived from an EMBL/GenBank/DDBJ whole genome shotgun (WGS) entry which is preliminary data.</text>
</comment>
<organism evidence="3 4">
    <name type="scientific">Luteimonas salinisoli</name>
    <dbReference type="NCBI Taxonomy" id="2752307"/>
    <lineage>
        <taxon>Bacteria</taxon>
        <taxon>Pseudomonadati</taxon>
        <taxon>Pseudomonadota</taxon>
        <taxon>Gammaproteobacteria</taxon>
        <taxon>Lysobacterales</taxon>
        <taxon>Lysobacteraceae</taxon>
        <taxon>Luteimonas</taxon>
    </lineage>
</organism>
<name>A0A853JC17_9GAMM</name>
<dbReference type="PRINTS" id="PR00813">
    <property type="entry name" value="BCTERIALGSPG"/>
</dbReference>
<dbReference type="Pfam" id="PF07963">
    <property type="entry name" value="N_methyl"/>
    <property type="match status" value="1"/>
</dbReference>
<evidence type="ECO:0000256" key="2">
    <source>
        <dbReference type="SAM" id="Phobius"/>
    </source>
</evidence>
<keyword evidence="1" id="KW-0488">Methylation</keyword>
<dbReference type="Pfam" id="PF16732">
    <property type="entry name" value="ComP_DUS"/>
    <property type="match status" value="1"/>
</dbReference>
<dbReference type="PANTHER" id="PTHR30093:SF47">
    <property type="entry name" value="TYPE IV PILUS NON-CORE MINOR PILIN PILE"/>
    <property type="match status" value="1"/>
</dbReference>
<dbReference type="InterPro" id="IPR031982">
    <property type="entry name" value="PilE-like"/>
</dbReference>
<dbReference type="NCBIfam" id="TIGR02532">
    <property type="entry name" value="IV_pilin_GFxxxE"/>
    <property type="match status" value="1"/>
</dbReference>
<dbReference type="InterPro" id="IPR012902">
    <property type="entry name" value="N_methyl_site"/>
</dbReference>
<keyword evidence="4" id="KW-1185">Reference proteome</keyword>
<dbReference type="InterPro" id="IPR045584">
    <property type="entry name" value="Pilin-like"/>
</dbReference>
<keyword evidence="2" id="KW-0472">Membrane</keyword>
<dbReference type="PROSITE" id="PS00409">
    <property type="entry name" value="PROKAR_NTER_METHYL"/>
    <property type="match status" value="1"/>
</dbReference>
<sequence>MRRPRGFTLIELMVVVAIVAILAAIAYPSYQEQVRKSRRGQAKVDMVELAQRAERFHSVNNTYAGFKGSLATGDFTSPRGGGTVFYDLDVPIESSTAFTITATPKSGTPQAVDRCGILTINAAGTRTHSQGTDDECQFGSLP</sequence>
<protein>
    <submittedName>
        <fullName evidence="3">Type IV pilin protein</fullName>
    </submittedName>
</protein>
<proteinExistence type="predicted"/>
<dbReference type="PANTHER" id="PTHR30093">
    <property type="entry name" value="GENERAL SECRETION PATHWAY PROTEIN G"/>
    <property type="match status" value="1"/>
</dbReference>
<keyword evidence="2" id="KW-0812">Transmembrane</keyword>
<dbReference type="Proteomes" id="UP000578091">
    <property type="component" value="Unassembled WGS sequence"/>
</dbReference>
<evidence type="ECO:0000313" key="4">
    <source>
        <dbReference type="Proteomes" id="UP000578091"/>
    </source>
</evidence>
<dbReference type="InterPro" id="IPR000983">
    <property type="entry name" value="Bac_GSPG_pilin"/>
</dbReference>
<gene>
    <name evidence="3" type="ORF">H0E84_07880</name>
</gene>
<dbReference type="SUPFAM" id="SSF54523">
    <property type="entry name" value="Pili subunits"/>
    <property type="match status" value="1"/>
</dbReference>
<keyword evidence="2" id="KW-1133">Transmembrane helix</keyword>
<dbReference type="AlphaFoldDB" id="A0A853JC17"/>
<dbReference type="EMBL" id="JACCKA010000051">
    <property type="protein sequence ID" value="NZA26304.1"/>
    <property type="molecule type" value="Genomic_DNA"/>
</dbReference>
<feature type="transmembrane region" description="Helical" evidence="2">
    <location>
        <begin position="6"/>
        <end position="30"/>
    </location>
</feature>
<evidence type="ECO:0000313" key="3">
    <source>
        <dbReference type="EMBL" id="NZA26304.1"/>
    </source>
</evidence>
<accession>A0A853JC17</accession>
<dbReference type="GO" id="GO:0043683">
    <property type="term" value="P:type IV pilus assembly"/>
    <property type="evidence" value="ECO:0007669"/>
    <property type="project" value="InterPro"/>
</dbReference>
<reference evidence="3 4" key="1">
    <citation type="submission" date="2020-07" db="EMBL/GenBank/DDBJ databases">
        <title>Luteimonas sp. SJ-92.</title>
        <authorList>
            <person name="Huang X.-X."/>
            <person name="Xu L."/>
            <person name="Sun J.-Q."/>
        </authorList>
    </citation>
    <scope>NUCLEOTIDE SEQUENCE [LARGE SCALE GENOMIC DNA]</scope>
    <source>
        <strain evidence="3 4">SJ-92</strain>
    </source>
</reference>
<dbReference type="GO" id="GO:0015628">
    <property type="term" value="P:protein secretion by the type II secretion system"/>
    <property type="evidence" value="ECO:0007669"/>
    <property type="project" value="InterPro"/>
</dbReference>
<dbReference type="Gene3D" id="3.30.700.10">
    <property type="entry name" value="Glycoprotein, Type 4 Pilin"/>
    <property type="match status" value="1"/>
</dbReference>
<dbReference type="GO" id="GO:0015627">
    <property type="term" value="C:type II protein secretion system complex"/>
    <property type="evidence" value="ECO:0007669"/>
    <property type="project" value="InterPro"/>
</dbReference>